<dbReference type="EMBL" id="CAJGYM010000001">
    <property type="protein sequence ID" value="CAD6184894.1"/>
    <property type="molecule type" value="Genomic_DNA"/>
</dbReference>
<accession>A0A8S1GPS9</accession>
<dbReference type="InterPro" id="IPR017850">
    <property type="entry name" value="Alkaline_phosphatase_core_sf"/>
</dbReference>
<protein>
    <submittedName>
        <fullName evidence="1">Uncharacterized protein</fullName>
    </submittedName>
</protein>
<reference evidence="1" key="1">
    <citation type="submission" date="2020-10" db="EMBL/GenBank/DDBJ databases">
        <authorList>
            <person name="Kikuchi T."/>
        </authorList>
    </citation>
    <scope>NUCLEOTIDE SEQUENCE</scope>
    <source>
        <strain evidence="1">NKZ352</strain>
    </source>
</reference>
<dbReference type="CDD" id="cd16021">
    <property type="entry name" value="ALP_like"/>
    <property type="match status" value="1"/>
</dbReference>
<sequence length="569" mass="65530">MDRSSVGVGFFVYLGREVKMTNNLRKKVGIRGKAGENGERLVRTEHIRESGPSRFDLKKLAESQAKNGKQYSVYGLLIDSASTPQTIRNMPATLSYLERQMGAVTFEYLNKVGLNSYPNAMALWFNKQVHDLNRLVYDLPVKKADIPGHEKICYNYLNKEEFIMHFYEDAGYKTFLAEDWARGALLWPNCNGFYYQPTTHFNRPYQILLEESKKIMSERSRTCMEHHIELLDYLGKFIESYKGVPKFGWIWSSEVSHNYLIGSAHMDLDFRNFLLKHREELDNSFVFFMGDHGLRFGKYSRTPHGNFEANNAHLSISIPRELRSSTEIISRLRESSKKLQTHYDVFATLRDIVEFQPSKNYRDYEPMAAAFERGHSFLRHQPEMDRNCKTLGIPFAFCPCEYNTTRVDKTSKLAESIGRFLIAHIRKSLEKADIVYKCAPVVFETVLEVQAYEYMESKKSQLYHVTVKAAPPNNGTFKTVILKRGSPEDGFNEPSVFGIASRTVDRLDFYGASGNCAPYELAHFCHCIPFSTTTQAATRTATRTTTQTTTKFVTKEYDPFDVEPYDYLG</sequence>
<dbReference type="PANTHER" id="PTHR10974:SF75">
    <property type="entry name" value="SULFATASE DOMAIN-CONTAINING PROTEIN"/>
    <property type="match status" value="1"/>
</dbReference>
<name>A0A8S1GPS9_9PELO</name>
<dbReference type="PANTHER" id="PTHR10974">
    <property type="entry name" value="FI08016P-RELATED"/>
    <property type="match status" value="1"/>
</dbReference>
<evidence type="ECO:0000313" key="2">
    <source>
        <dbReference type="Proteomes" id="UP000835052"/>
    </source>
</evidence>
<dbReference type="Proteomes" id="UP000835052">
    <property type="component" value="Unassembled WGS sequence"/>
</dbReference>
<dbReference type="InterPro" id="IPR004245">
    <property type="entry name" value="DUF229"/>
</dbReference>
<proteinExistence type="predicted"/>
<keyword evidence="2" id="KW-1185">Reference proteome</keyword>
<gene>
    <name evidence="1" type="ORF">CAUJ_LOCUS813</name>
</gene>
<dbReference type="AlphaFoldDB" id="A0A8S1GPS9"/>
<organism evidence="1 2">
    <name type="scientific">Caenorhabditis auriculariae</name>
    <dbReference type="NCBI Taxonomy" id="2777116"/>
    <lineage>
        <taxon>Eukaryota</taxon>
        <taxon>Metazoa</taxon>
        <taxon>Ecdysozoa</taxon>
        <taxon>Nematoda</taxon>
        <taxon>Chromadorea</taxon>
        <taxon>Rhabditida</taxon>
        <taxon>Rhabditina</taxon>
        <taxon>Rhabditomorpha</taxon>
        <taxon>Rhabditoidea</taxon>
        <taxon>Rhabditidae</taxon>
        <taxon>Peloderinae</taxon>
        <taxon>Caenorhabditis</taxon>
    </lineage>
</organism>
<dbReference type="Gene3D" id="3.40.720.10">
    <property type="entry name" value="Alkaline Phosphatase, subunit A"/>
    <property type="match status" value="1"/>
</dbReference>
<evidence type="ECO:0000313" key="1">
    <source>
        <dbReference type="EMBL" id="CAD6184894.1"/>
    </source>
</evidence>
<dbReference type="Pfam" id="PF02995">
    <property type="entry name" value="DUF229"/>
    <property type="match status" value="1"/>
</dbReference>
<comment type="caution">
    <text evidence="1">The sequence shown here is derived from an EMBL/GenBank/DDBJ whole genome shotgun (WGS) entry which is preliminary data.</text>
</comment>
<dbReference type="GO" id="GO:0005615">
    <property type="term" value="C:extracellular space"/>
    <property type="evidence" value="ECO:0007669"/>
    <property type="project" value="TreeGrafter"/>
</dbReference>
<dbReference type="SUPFAM" id="SSF53649">
    <property type="entry name" value="Alkaline phosphatase-like"/>
    <property type="match status" value="1"/>
</dbReference>
<dbReference type="OrthoDB" id="5782315at2759"/>